<dbReference type="AlphaFoldDB" id="A0A0H1R3L2"/>
<evidence type="ECO:0000256" key="1">
    <source>
        <dbReference type="ARBA" id="ARBA00023015"/>
    </source>
</evidence>
<dbReference type="OrthoDB" id="9793422at2"/>
<dbReference type="PROSITE" id="PS01124">
    <property type="entry name" value="HTH_ARAC_FAMILY_2"/>
    <property type="match status" value="1"/>
</dbReference>
<dbReference type="Pfam" id="PF12833">
    <property type="entry name" value="HTH_18"/>
    <property type="match status" value="1"/>
</dbReference>
<protein>
    <submittedName>
        <fullName evidence="4">AraC family transcriptional regulator</fullName>
    </submittedName>
</protein>
<evidence type="ECO:0000259" key="3">
    <source>
        <dbReference type="PROSITE" id="PS01124"/>
    </source>
</evidence>
<dbReference type="InterPro" id="IPR002818">
    <property type="entry name" value="DJ-1/PfpI"/>
</dbReference>
<evidence type="ECO:0000256" key="2">
    <source>
        <dbReference type="ARBA" id="ARBA00023163"/>
    </source>
</evidence>
<gene>
    <name evidence="4" type="ORF">AA309_30125</name>
</gene>
<reference evidence="4 5" key="1">
    <citation type="submission" date="2015-05" db="EMBL/GenBank/DDBJ databases">
        <title>Draft genome sequence of Microvirga vignae strain BR3299, a novel nitrogen fixing bacteria isolated from Brazil semi-aired region.</title>
        <authorList>
            <person name="Zilli J.E."/>
            <person name="Passos S.R."/>
            <person name="Leite J."/>
            <person name="Baldani J.I."/>
            <person name="Xavier G.R."/>
            <person name="Rumjaneck N.G."/>
            <person name="Simoes-Araujo J.L."/>
        </authorList>
    </citation>
    <scope>NUCLEOTIDE SEQUENCE [LARGE SCALE GENOMIC DNA]</scope>
    <source>
        <strain evidence="4 5">BR3299</strain>
    </source>
</reference>
<keyword evidence="5" id="KW-1185">Reference proteome</keyword>
<dbReference type="RefSeq" id="WP_047192720.1">
    <property type="nucleotide sequence ID" value="NZ_LCYG01000129.1"/>
</dbReference>
<dbReference type="STRING" id="1225564.AA309_30125"/>
<dbReference type="SUPFAM" id="SSF52317">
    <property type="entry name" value="Class I glutamine amidotransferase-like"/>
    <property type="match status" value="1"/>
</dbReference>
<dbReference type="InterPro" id="IPR052158">
    <property type="entry name" value="INH-QAR"/>
</dbReference>
<organism evidence="4 5">
    <name type="scientific">Microvirga vignae</name>
    <dbReference type="NCBI Taxonomy" id="1225564"/>
    <lineage>
        <taxon>Bacteria</taxon>
        <taxon>Pseudomonadati</taxon>
        <taxon>Pseudomonadota</taxon>
        <taxon>Alphaproteobacteria</taxon>
        <taxon>Hyphomicrobiales</taxon>
        <taxon>Methylobacteriaceae</taxon>
        <taxon>Microvirga</taxon>
    </lineage>
</organism>
<dbReference type="SMART" id="SM00342">
    <property type="entry name" value="HTH_ARAC"/>
    <property type="match status" value="1"/>
</dbReference>
<comment type="caution">
    <text evidence="4">The sequence shown here is derived from an EMBL/GenBank/DDBJ whole genome shotgun (WGS) entry which is preliminary data.</text>
</comment>
<dbReference type="CDD" id="cd03137">
    <property type="entry name" value="GATase1_AraC_1"/>
    <property type="match status" value="1"/>
</dbReference>
<dbReference type="Gene3D" id="1.10.10.60">
    <property type="entry name" value="Homeodomain-like"/>
    <property type="match status" value="1"/>
</dbReference>
<dbReference type="InterPro" id="IPR009057">
    <property type="entry name" value="Homeodomain-like_sf"/>
</dbReference>
<sequence>MTRHLNFLVYPGFVLLDLSGPMEVFSWGSQMSAESYRITVTSLEGGPVRSSCDLEVVTEALKTEASDTLIIVGAPAPPEGQEVSGIAAAIAGMSPLVRRIGSVCTGAFLLAESGLLDGRLATTHWFFAPKLQAMYPALRVDGDRIFTHDTGIWTSAGMSAGIDMALAMLEEDLGKEIAQAVARMLVVYYRRPGGQYQFSSLLELDPGSDKIRRALSFARENLSQNLSVERLAEVANLSVRQFSRAFVASAGMPPAKAVERLRVEAARPMVEDSRRTFDEIARLVGFGDPDRMSLSFIRTLGHTPSEIRRLSRQAVSATRAKPPL</sequence>
<feature type="domain" description="HTH araC/xylS-type" evidence="3">
    <location>
        <begin position="212"/>
        <end position="310"/>
    </location>
</feature>
<dbReference type="InterPro" id="IPR018060">
    <property type="entry name" value="HTH_AraC"/>
</dbReference>
<dbReference type="GO" id="GO:0003700">
    <property type="term" value="F:DNA-binding transcription factor activity"/>
    <property type="evidence" value="ECO:0007669"/>
    <property type="project" value="InterPro"/>
</dbReference>
<dbReference type="GO" id="GO:0043565">
    <property type="term" value="F:sequence-specific DNA binding"/>
    <property type="evidence" value="ECO:0007669"/>
    <property type="project" value="InterPro"/>
</dbReference>
<dbReference type="EMBL" id="LCYG01000129">
    <property type="protein sequence ID" value="KLK89649.1"/>
    <property type="molecule type" value="Genomic_DNA"/>
</dbReference>
<dbReference type="PANTHER" id="PTHR43130:SF3">
    <property type="entry name" value="HTH-TYPE TRANSCRIPTIONAL REGULATOR RV1931C"/>
    <property type="match status" value="1"/>
</dbReference>
<dbReference type="InterPro" id="IPR029062">
    <property type="entry name" value="Class_I_gatase-like"/>
</dbReference>
<keyword evidence="2" id="KW-0804">Transcription</keyword>
<evidence type="ECO:0000313" key="5">
    <source>
        <dbReference type="Proteomes" id="UP000035489"/>
    </source>
</evidence>
<proteinExistence type="predicted"/>
<dbReference type="Pfam" id="PF01965">
    <property type="entry name" value="DJ-1_PfpI"/>
    <property type="match status" value="1"/>
</dbReference>
<dbReference type="PANTHER" id="PTHR43130">
    <property type="entry name" value="ARAC-FAMILY TRANSCRIPTIONAL REGULATOR"/>
    <property type="match status" value="1"/>
</dbReference>
<evidence type="ECO:0000313" key="4">
    <source>
        <dbReference type="EMBL" id="KLK89649.1"/>
    </source>
</evidence>
<dbReference type="SUPFAM" id="SSF46689">
    <property type="entry name" value="Homeodomain-like"/>
    <property type="match status" value="2"/>
</dbReference>
<accession>A0A0H1R3L2</accession>
<dbReference type="PATRIC" id="fig|1225564.3.peg.780"/>
<name>A0A0H1R3L2_9HYPH</name>
<dbReference type="Proteomes" id="UP000035489">
    <property type="component" value="Unassembled WGS sequence"/>
</dbReference>
<keyword evidence="1" id="KW-0805">Transcription regulation</keyword>
<dbReference type="Gene3D" id="3.40.50.880">
    <property type="match status" value="1"/>
</dbReference>